<name>A0A0U1DSM2_9MYCO</name>
<dbReference type="Proteomes" id="UP000199601">
    <property type="component" value="Unassembled WGS sequence"/>
</dbReference>
<dbReference type="AlphaFoldDB" id="A0A0U1DSM2"/>
<reference evidence="2" key="1">
    <citation type="submission" date="2015-03" db="EMBL/GenBank/DDBJ databases">
        <authorList>
            <person name="Urmite Genomes"/>
        </authorList>
    </citation>
    <scope>NUCLEOTIDE SEQUENCE [LARGE SCALE GENOMIC DNA]</scope>
    <source>
        <strain evidence="2">CSUR P1344</strain>
    </source>
</reference>
<sequence length="74" mass="8227">MSFLVLMSVRWWRRRGAWLTASPPPTGNTQQGAPIQILGPVHVQANDTNQLHSELNQQTSMAANRMGTSPRGSW</sequence>
<proteinExistence type="predicted"/>
<protein>
    <submittedName>
        <fullName evidence="1">Phage tail tape measure protein, family protein, core region</fullName>
    </submittedName>
</protein>
<organism evidence="1 2">
    <name type="scientific">Mycobacterium europaeum</name>
    <dbReference type="NCBI Taxonomy" id="761804"/>
    <lineage>
        <taxon>Bacteria</taxon>
        <taxon>Bacillati</taxon>
        <taxon>Actinomycetota</taxon>
        <taxon>Actinomycetes</taxon>
        <taxon>Mycobacteriales</taxon>
        <taxon>Mycobacteriaceae</taxon>
        <taxon>Mycobacterium</taxon>
        <taxon>Mycobacterium simiae complex</taxon>
    </lineage>
</organism>
<keyword evidence="2" id="KW-1185">Reference proteome</keyword>
<evidence type="ECO:0000313" key="2">
    <source>
        <dbReference type="Proteomes" id="UP000199601"/>
    </source>
</evidence>
<gene>
    <name evidence="1" type="ORF">BN000_05408</name>
</gene>
<dbReference type="RefSeq" id="WP_090423104.1">
    <property type="nucleotide sequence ID" value="NZ_CTEC01000002.1"/>
</dbReference>
<evidence type="ECO:0000313" key="1">
    <source>
        <dbReference type="EMBL" id="CQD21929.1"/>
    </source>
</evidence>
<accession>A0A0U1DSM2</accession>
<dbReference type="EMBL" id="CTEC01000002">
    <property type="protein sequence ID" value="CQD21929.1"/>
    <property type="molecule type" value="Genomic_DNA"/>
</dbReference>